<evidence type="ECO:0000313" key="6">
    <source>
        <dbReference type="Proteomes" id="UP001596406"/>
    </source>
</evidence>
<proteinExistence type="predicted"/>
<dbReference type="PANTHER" id="PTHR34236:SF1">
    <property type="entry name" value="DIMETHYL SULFOXIDE REDUCTASE TRANSCRIPTIONAL ACTIVATOR"/>
    <property type="match status" value="1"/>
</dbReference>
<dbReference type="EMBL" id="JBHSXM010000001">
    <property type="protein sequence ID" value="MFC6836565.1"/>
    <property type="molecule type" value="Genomic_DNA"/>
</dbReference>
<dbReference type="RefSeq" id="WP_304448247.1">
    <property type="nucleotide sequence ID" value="NZ_JARRAH010000001.1"/>
</dbReference>
<evidence type="ECO:0000256" key="1">
    <source>
        <dbReference type="ARBA" id="ARBA00023015"/>
    </source>
</evidence>
<gene>
    <name evidence="5" type="ORF">ACFQHK_08575</name>
</gene>
<keyword evidence="6" id="KW-1185">Reference proteome</keyword>
<evidence type="ECO:0000313" key="5">
    <source>
        <dbReference type="EMBL" id="MFC6836565.1"/>
    </source>
</evidence>
<dbReference type="InterPro" id="IPR013324">
    <property type="entry name" value="RNA_pol_sigma_r3/r4-like"/>
</dbReference>
<dbReference type="InterPro" id="IPR031803">
    <property type="entry name" value="BAT_GAF/HTH-assoc"/>
</dbReference>
<dbReference type="InterPro" id="IPR007050">
    <property type="entry name" value="HTH_bacterioopsin"/>
</dbReference>
<dbReference type="Gene3D" id="1.10.10.10">
    <property type="entry name" value="Winged helix-like DNA-binding domain superfamily/Winged helix DNA-binding domain"/>
    <property type="match status" value="1"/>
</dbReference>
<reference evidence="5 6" key="1">
    <citation type="journal article" date="2019" name="Int. J. Syst. Evol. Microbiol.">
        <title>The Global Catalogue of Microorganisms (GCM) 10K type strain sequencing project: providing services to taxonomists for standard genome sequencing and annotation.</title>
        <authorList>
            <consortium name="The Broad Institute Genomics Platform"/>
            <consortium name="The Broad Institute Genome Sequencing Center for Infectious Disease"/>
            <person name="Wu L."/>
            <person name="Ma J."/>
        </authorList>
    </citation>
    <scope>NUCLEOTIDE SEQUENCE [LARGE SCALE GENOMIC DNA]</scope>
    <source>
        <strain evidence="5 6">PSRA2</strain>
    </source>
</reference>
<dbReference type="InterPro" id="IPR036388">
    <property type="entry name" value="WH-like_DNA-bd_sf"/>
</dbReference>
<dbReference type="AlphaFoldDB" id="A0ABD5U7L2"/>
<dbReference type="PANTHER" id="PTHR34236">
    <property type="entry name" value="DIMETHYL SULFOXIDE REDUCTASE TRANSCRIPTIONAL ACTIVATOR"/>
    <property type="match status" value="1"/>
</dbReference>
<feature type="domain" description="Bacterioopsin transcriptional activator GAF and HTH associated" evidence="4">
    <location>
        <begin position="9"/>
        <end position="95"/>
    </location>
</feature>
<evidence type="ECO:0000256" key="2">
    <source>
        <dbReference type="ARBA" id="ARBA00023163"/>
    </source>
</evidence>
<dbReference type="Pfam" id="PF04967">
    <property type="entry name" value="HTH_10"/>
    <property type="match status" value="1"/>
</dbReference>
<sequence length="216" mass="24113">MSVVAAYRTASPNLVLASAVSAVPSVTVEVTRSVPTDGDRPRLFFWVDGGGDGDLTAFETAMEEDATVTDVEAVCETDGARLYRAQVTRAARVYAEADWSDVEARHYGTWFEEGWWYGVTRFPDRRTLAGYRAFLDQVGVRFELLDLFESTDASADYGLTARQRETLELAHENGFFEIPRRSTMGDIAEAFDVSEQAISQRLRRGYARLVESALIE</sequence>
<feature type="domain" description="HTH bat-type" evidence="3">
    <location>
        <begin position="159"/>
        <end position="210"/>
    </location>
</feature>
<dbReference type="Pfam" id="PF15915">
    <property type="entry name" value="BAT"/>
    <property type="match status" value="1"/>
</dbReference>
<keyword evidence="2" id="KW-0804">Transcription</keyword>
<evidence type="ECO:0000259" key="3">
    <source>
        <dbReference type="Pfam" id="PF04967"/>
    </source>
</evidence>
<organism evidence="5 6">
    <name type="scientific">Halomarina ordinaria</name>
    <dbReference type="NCBI Taxonomy" id="3033939"/>
    <lineage>
        <taxon>Archaea</taxon>
        <taxon>Methanobacteriati</taxon>
        <taxon>Methanobacteriota</taxon>
        <taxon>Stenosarchaea group</taxon>
        <taxon>Halobacteria</taxon>
        <taxon>Halobacteriales</taxon>
        <taxon>Natronomonadaceae</taxon>
        <taxon>Halomarina</taxon>
    </lineage>
</organism>
<name>A0ABD5U7L2_9EURY</name>
<accession>A0ABD5U7L2</accession>
<protein>
    <submittedName>
        <fullName evidence="5">Helix-turn-helix domain-containing protein</fullName>
    </submittedName>
</protein>
<evidence type="ECO:0000259" key="4">
    <source>
        <dbReference type="Pfam" id="PF15915"/>
    </source>
</evidence>
<comment type="caution">
    <text evidence="5">The sequence shown here is derived from an EMBL/GenBank/DDBJ whole genome shotgun (WGS) entry which is preliminary data.</text>
</comment>
<dbReference type="SUPFAM" id="SSF88659">
    <property type="entry name" value="Sigma3 and sigma4 domains of RNA polymerase sigma factors"/>
    <property type="match status" value="1"/>
</dbReference>
<keyword evidence="1" id="KW-0805">Transcription regulation</keyword>
<dbReference type="Proteomes" id="UP001596406">
    <property type="component" value="Unassembled WGS sequence"/>
</dbReference>